<protein>
    <submittedName>
        <fullName evidence="2">Uncharacterized protein</fullName>
    </submittedName>
</protein>
<name>A0A2M7XI05_9BACT</name>
<organism evidence="2 3">
    <name type="scientific">Candidatus Uhrbacteria bacterium CG_4_9_14_3_um_filter_36_7</name>
    <dbReference type="NCBI Taxonomy" id="1975033"/>
    <lineage>
        <taxon>Bacteria</taxon>
        <taxon>Candidatus Uhriibacteriota</taxon>
    </lineage>
</organism>
<keyword evidence="1" id="KW-0472">Membrane</keyword>
<evidence type="ECO:0000313" key="3">
    <source>
        <dbReference type="Proteomes" id="UP000229749"/>
    </source>
</evidence>
<dbReference type="EMBL" id="PFWS01000015">
    <property type="protein sequence ID" value="PJA47511.1"/>
    <property type="molecule type" value="Genomic_DNA"/>
</dbReference>
<feature type="transmembrane region" description="Helical" evidence="1">
    <location>
        <begin position="35"/>
        <end position="54"/>
    </location>
</feature>
<evidence type="ECO:0000256" key="1">
    <source>
        <dbReference type="SAM" id="Phobius"/>
    </source>
</evidence>
<dbReference type="Proteomes" id="UP000229749">
    <property type="component" value="Unassembled WGS sequence"/>
</dbReference>
<keyword evidence="1" id="KW-1133">Transmembrane helix</keyword>
<accession>A0A2M7XI05</accession>
<comment type="caution">
    <text evidence="2">The sequence shown here is derived from an EMBL/GenBank/DDBJ whole genome shotgun (WGS) entry which is preliminary data.</text>
</comment>
<proteinExistence type="predicted"/>
<reference evidence="3" key="1">
    <citation type="submission" date="2017-09" db="EMBL/GenBank/DDBJ databases">
        <title>Depth-based differentiation of microbial function through sediment-hosted aquifers and enrichment of novel symbionts in the deep terrestrial subsurface.</title>
        <authorList>
            <person name="Probst A.J."/>
            <person name="Ladd B."/>
            <person name="Jarett J.K."/>
            <person name="Geller-Mcgrath D.E."/>
            <person name="Sieber C.M.K."/>
            <person name="Emerson J.B."/>
            <person name="Anantharaman K."/>
            <person name="Thomas B.C."/>
            <person name="Malmstrom R."/>
            <person name="Stieglmeier M."/>
            <person name="Klingl A."/>
            <person name="Woyke T."/>
            <person name="Ryan C.M."/>
            <person name="Banfield J.F."/>
        </authorList>
    </citation>
    <scope>NUCLEOTIDE SEQUENCE [LARGE SCALE GENOMIC DNA]</scope>
</reference>
<keyword evidence="1" id="KW-0812">Transmembrane</keyword>
<feature type="transmembrane region" description="Helical" evidence="1">
    <location>
        <begin position="7"/>
        <end position="29"/>
    </location>
</feature>
<sequence length="60" mass="7159">MKSVAKTLFLTSCISYLCFLGIDFFRFGFISRFFWIHWFLLVAIISAVWWSKFFPNSPHS</sequence>
<dbReference type="AlphaFoldDB" id="A0A2M7XI05"/>
<gene>
    <name evidence="2" type="ORF">CO172_00995</name>
</gene>
<evidence type="ECO:0000313" key="2">
    <source>
        <dbReference type="EMBL" id="PJA47511.1"/>
    </source>
</evidence>